<name>J0LCJ3_AURST</name>
<evidence type="ECO:0000313" key="2">
    <source>
        <dbReference type="Proteomes" id="UP000006514"/>
    </source>
</evidence>
<dbReference type="InParanoid" id="J0LCJ3"/>
<accession>J0LCJ3</accession>
<feature type="non-terminal residue" evidence="1">
    <location>
        <position position="1"/>
    </location>
</feature>
<gene>
    <name evidence="1" type="ORF">AURDEDRAFT_45530</name>
</gene>
<dbReference type="SUPFAM" id="SSF52540">
    <property type="entry name" value="P-loop containing nucleoside triphosphate hydrolases"/>
    <property type="match status" value="1"/>
</dbReference>
<dbReference type="Proteomes" id="UP000006514">
    <property type="component" value="Unassembled WGS sequence"/>
</dbReference>
<proteinExistence type="predicted"/>
<dbReference type="EMBL" id="JH687975">
    <property type="protein sequence ID" value="EJD34241.1"/>
    <property type="molecule type" value="Genomic_DNA"/>
</dbReference>
<reference evidence="2" key="1">
    <citation type="journal article" date="2012" name="Science">
        <title>The Paleozoic origin of enzymatic lignin decomposition reconstructed from 31 fungal genomes.</title>
        <authorList>
            <person name="Floudas D."/>
            <person name="Binder M."/>
            <person name="Riley R."/>
            <person name="Barry K."/>
            <person name="Blanchette R.A."/>
            <person name="Henrissat B."/>
            <person name="Martinez A.T."/>
            <person name="Otillar R."/>
            <person name="Spatafora J.W."/>
            <person name="Yadav J.S."/>
            <person name="Aerts A."/>
            <person name="Benoit I."/>
            <person name="Boyd A."/>
            <person name="Carlson A."/>
            <person name="Copeland A."/>
            <person name="Coutinho P.M."/>
            <person name="de Vries R.P."/>
            <person name="Ferreira P."/>
            <person name="Findley K."/>
            <person name="Foster B."/>
            <person name="Gaskell J."/>
            <person name="Glotzer D."/>
            <person name="Gorecki P."/>
            <person name="Heitman J."/>
            <person name="Hesse C."/>
            <person name="Hori C."/>
            <person name="Igarashi K."/>
            <person name="Jurgens J.A."/>
            <person name="Kallen N."/>
            <person name="Kersten P."/>
            <person name="Kohler A."/>
            <person name="Kuees U."/>
            <person name="Kumar T.K.A."/>
            <person name="Kuo A."/>
            <person name="LaButti K."/>
            <person name="Larrondo L.F."/>
            <person name="Lindquist E."/>
            <person name="Ling A."/>
            <person name="Lombard V."/>
            <person name="Lucas S."/>
            <person name="Lundell T."/>
            <person name="Martin R."/>
            <person name="McLaughlin D.J."/>
            <person name="Morgenstern I."/>
            <person name="Morin E."/>
            <person name="Murat C."/>
            <person name="Nagy L.G."/>
            <person name="Nolan M."/>
            <person name="Ohm R.A."/>
            <person name="Patyshakuliyeva A."/>
            <person name="Rokas A."/>
            <person name="Ruiz-Duenas F.J."/>
            <person name="Sabat G."/>
            <person name="Salamov A."/>
            <person name="Samejima M."/>
            <person name="Schmutz J."/>
            <person name="Slot J.C."/>
            <person name="St John F."/>
            <person name="Stenlid J."/>
            <person name="Sun H."/>
            <person name="Sun S."/>
            <person name="Syed K."/>
            <person name="Tsang A."/>
            <person name="Wiebenga A."/>
            <person name="Young D."/>
            <person name="Pisabarro A."/>
            <person name="Eastwood D.C."/>
            <person name="Martin F."/>
            <person name="Cullen D."/>
            <person name="Grigoriev I.V."/>
            <person name="Hibbett D.S."/>
        </authorList>
    </citation>
    <scope>NUCLEOTIDE SEQUENCE [LARGE SCALE GENOMIC DNA]</scope>
    <source>
        <strain evidence="2">TFB10046</strain>
    </source>
</reference>
<evidence type="ECO:0008006" key="3">
    <source>
        <dbReference type="Google" id="ProtNLM"/>
    </source>
</evidence>
<sequence length="377" mass="42069">IMFAGDFAQLPPVGGRRLYDSTVGVYTGKSKLVAAAQKEAAGKAQWLQVVDVVILRQNMRQVCSSSADDKLRTLLVNLRYKQCTQDDIDFLSSRVIGTSISSEVLTKDEYKYLSIITGHNSDRDAINSLGCTKFSRDTGQELVAFYSVDSRPSAKSSESQASKHSGLITPELRNTYWNFTHYESSNVPGILWLCRGMPVIVKKNHATECGVTNGSEGVVVDWISHTVFDGKETLDVLFIKLTAADASVQIEGLPPNVVPICSETSEIYCMLESDHKFKLRRHQVHVLPNFSMTDFASQGKNRIYNLVDLHNLYSHQGYYTALSRSAFADNTLVLQGFKPSRLRGGLDNDVKREFRDLEILDDITRLKYEGKLPPAVI</sequence>
<dbReference type="AlphaFoldDB" id="J0LCJ3"/>
<feature type="non-terminal residue" evidence="1">
    <location>
        <position position="377"/>
    </location>
</feature>
<dbReference type="KEGG" id="adl:AURDEDRAFT_45530"/>
<organism evidence="1 2">
    <name type="scientific">Auricularia subglabra (strain TFB-10046 / SS5)</name>
    <name type="common">White-rot fungus</name>
    <name type="synonym">Auricularia delicata (strain TFB10046)</name>
    <dbReference type="NCBI Taxonomy" id="717982"/>
    <lineage>
        <taxon>Eukaryota</taxon>
        <taxon>Fungi</taxon>
        <taxon>Dikarya</taxon>
        <taxon>Basidiomycota</taxon>
        <taxon>Agaricomycotina</taxon>
        <taxon>Agaricomycetes</taxon>
        <taxon>Auriculariales</taxon>
        <taxon>Auriculariaceae</taxon>
        <taxon>Auricularia</taxon>
    </lineage>
</organism>
<dbReference type="OrthoDB" id="3247165at2759"/>
<protein>
    <recommendedName>
        <fullName evidence="3">ATP-dependent DNA helicase</fullName>
    </recommendedName>
</protein>
<dbReference type="InterPro" id="IPR027417">
    <property type="entry name" value="P-loop_NTPase"/>
</dbReference>
<keyword evidence="2" id="KW-1185">Reference proteome</keyword>
<evidence type="ECO:0000313" key="1">
    <source>
        <dbReference type="EMBL" id="EJD34241.1"/>
    </source>
</evidence>
<dbReference type="eggNOG" id="KOG0987">
    <property type="taxonomic scope" value="Eukaryota"/>
</dbReference>